<gene>
    <name evidence="12" type="ORF">AAV94_03815</name>
</gene>
<evidence type="ECO:0000256" key="1">
    <source>
        <dbReference type="ARBA" id="ARBA00004202"/>
    </source>
</evidence>
<comment type="caution">
    <text evidence="12">The sequence shown here is derived from an EMBL/GenBank/DDBJ whole genome shotgun (WGS) entry which is preliminary data.</text>
</comment>
<feature type="domain" description="ABC transporter" evidence="11">
    <location>
        <begin position="6"/>
        <end position="236"/>
    </location>
</feature>
<evidence type="ECO:0000256" key="7">
    <source>
        <dbReference type="ARBA" id="ARBA00022840"/>
    </source>
</evidence>
<dbReference type="SUPFAM" id="SSF52540">
    <property type="entry name" value="P-loop containing nucleoside triphosphate hydrolases"/>
    <property type="match status" value="1"/>
</dbReference>
<dbReference type="SMART" id="SM00382">
    <property type="entry name" value="AAA"/>
    <property type="match status" value="1"/>
</dbReference>
<keyword evidence="6" id="KW-0378">Hydrolase</keyword>
<dbReference type="PROSITE" id="PS50054">
    <property type="entry name" value="TYR_PHOSPHATASE_DUAL"/>
    <property type="match status" value="1"/>
</dbReference>
<dbReference type="Pfam" id="PF00005">
    <property type="entry name" value="ABC_tran"/>
    <property type="match status" value="1"/>
</dbReference>
<dbReference type="GO" id="GO:0005886">
    <property type="term" value="C:plasma membrane"/>
    <property type="evidence" value="ECO:0007669"/>
    <property type="project" value="UniProtKB-SubCell"/>
</dbReference>
<dbReference type="PANTHER" id="PTHR43166:SF9">
    <property type="entry name" value="GLUTAMATE_ASPARTATE IMPORT ATP-BINDING PROTEIN GLTL"/>
    <property type="match status" value="1"/>
</dbReference>
<organism evidence="12 13">
    <name type="scientific">Lampropedia cohaerens</name>
    <dbReference type="NCBI Taxonomy" id="1610491"/>
    <lineage>
        <taxon>Bacteria</taxon>
        <taxon>Pseudomonadati</taxon>
        <taxon>Pseudomonadota</taxon>
        <taxon>Betaproteobacteria</taxon>
        <taxon>Burkholderiales</taxon>
        <taxon>Comamonadaceae</taxon>
        <taxon>Lampropedia</taxon>
    </lineage>
</organism>
<evidence type="ECO:0000256" key="5">
    <source>
        <dbReference type="ARBA" id="ARBA00022741"/>
    </source>
</evidence>
<accession>A0A0U1Q1N4</accession>
<feature type="domain" description="Tyrosine specific protein phosphatases" evidence="10">
    <location>
        <begin position="353"/>
        <end position="423"/>
    </location>
</feature>
<dbReference type="InterPro" id="IPR003593">
    <property type="entry name" value="AAA+_ATPase"/>
</dbReference>
<dbReference type="Gene3D" id="3.90.190.10">
    <property type="entry name" value="Protein tyrosine phosphatase superfamily"/>
    <property type="match status" value="1"/>
</dbReference>
<evidence type="ECO:0000259" key="10">
    <source>
        <dbReference type="PROSITE" id="PS50056"/>
    </source>
</evidence>
<dbReference type="SUPFAM" id="SSF52799">
    <property type="entry name" value="(Phosphotyrosine protein) phosphatases II"/>
    <property type="match status" value="1"/>
</dbReference>
<evidence type="ECO:0000256" key="2">
    <source>
        <dbReference type="ARBA" id="ARBA00005417"/>
    </source>
</evidence>
<keyword evidence="13" id="KW-1185">Reference proteome</keyword>
<evidence type="ECO:0000256" key="4">
    <source>
        <dbReference type="ARBA" id="ARBA00022475"/>
    </source>
</evidence>
<keyword evidence="3" id="KW-0813">Transport</keyword>
<dbReference type="PROSITE" id="PS50893">
    <property type="entry name" value="ABC_TRANSPORTER_2"/>
    <property type="match status" value="1"/>
</dbReference>
<keyword evidence="5" id="KW-0547">Nucleotide-binding</keyword>
<dbReference type="FunFam" id="3.90.190.10:FF:000157">
    <property type="entry name" value="Protein-tyrosine phosphatase"/>
    <property type="match status" value="1"/>
</dbReference>
<dbReference type="EMBL" id="LBNQ01000016">
    <property type="protein sequence ID" value="KKW68662.1"/>
    <property type="molecule type" value="Genomic_DNA"/>
</dbReference>
<dbReference type="PROSITE" id="PS00383">
    <property type="entry name" value="TYR_PHOSPHATASE_1"/>
    <property type="match status" value="1"/>
</dbReference>
<dbReference type="GO" id="GO:0005524">
    <property type="term" value="F:ATP binding"/>
    <property type="evidence" value="ECO:0007669"/>
    <property type="project" value="UniProtKB-KW"/>
</dbReference>
<sequence>MNAPLLSVRGLSVWRADRQVLRAIDLELPSRGCGAILGPCGTGKSTLLQCLQALGQQPALAWQAPTLRAECARAQCASPLRIGMQQQKTLRPPGVTALQFFCAEGGDAATTMQALRQLFGQLKLTEMLPRLFAPCTQLTDGEWALFTVLRTALYGKDLLLLDEPTAGLDATSAAPVIAVIDRLRQTRSVVLITHNLEHARRLADQVWLLTDGQVREVASASAFFAAPQSEAGRHYLLHGSVPEQGTHAAESAQTQQRVQAALRALEANRSPGLGKLHALTPARFRWVVPDRLAGVSIPGLLGNATQDLQGLRGAGIDTLLNLTETPFDDALAAAHGMRTLHVPIVDMQPPLLEQAVDLCDVLDRQLAQGRCVAVHCKAGQGRTGTVLAAYLMWRARGAWSAAQALQAARRIDPGWIQSTQQVAFLTQFEQFIATQVTFA</sequence>
<dbReference type="InterPro" id="IPR020422">
    <property type="entry name" value="TYR_PHOSPHATASE_DUAL_dom"/>
</dbReference>
<keyword evidence="7" id="KW-0067">ATP-binding</keyword>
<dbReference type="InterPro" id="IPR050086">
    <property type="entry name" value="MetN_ABC_transporter-like"/>
</dbReference>
<evidence type="ECO:0000313" key="12">
    <source>
        <dbReference type="EMBL" id="KKW68662.1"/>
    </source>
</evidence>
<evidence type="ECO:0000313" key="13">
    <source>
        <dbReference type="Proteomes" id="UP000050580"/>
    </source>
</evidence>
<dbReference type="InterPro" id="IPR029021">
    <property type="entry name" value="Prot-tyrosine_phosphatase-like"/>
</dbReference>
<dbReference type="OrthoDB" id="196319at2"/>
<feature type="domain" description="Tyrosine-protein phosphatase" evidence="9">
    <location>
        <begin position="283"/>
        <end position="437"/>
    </location>
</feature>
<keyword evidence="4" id="KW-1003">Cell membrane</keyword>
<evidence type="ECO:0000259" key="9">
    <source>
        <dbReference type="PROSITE" id="PS50054"/>
    </source>
</evidence>
<dbReference type="Gene3D" id="3.40.50.300">
    <property type="entry name" value="P-loop containing nucleotide triphosphate hydrolases"/>
    <property type="match status" value="1"/>
</dbReference>
<dbReference type="Pfam" id="PF22785">
    <property type="entry name" value="Tc-R-P"/>
    <property type="match status" value="1"/>
</dbReference>
<name>A0A0U1Q1N4_9BURK</name>
<dbReference type="InterPro" id="IPR003439">
    <property type="entry name" value="ABC_transporter-like_ATP-bd"/>
</dbReference>
<evidence type="ECO:0008006" key="14">
    <source>
        <dbReference type="Google" id="ProtNLM"/>
    </source>
</evidence>
<dbReference type="PROSITE" id="PS50056">
    <property type="entry name" value="TYR_PHOSPHATASE_2"/>
    <property type="match status" value="1"/>
</dbReference>
<evidence type="ECO:0000256" key="6">
    <source>
        <dbReference type="ARBA" id="ARBA00022801"/>
    </source>
</evidence>
<evidence type="ECO:0000256" key="3">
    <source>
        <dbReference type="ARBA" id="ARBA00022448"/>
    </source>
</evidence>
<dbReference type="Proteomes" id="UP000050580">
    <property type="component" value="Unassembled WGS sequence"/>
</dbReference>
<keyword evidence="8" id="KW-0472">Membrane</keyword>
<protein>
    <recommendedName>
        <fullName evidence="14">ABC transporter domain-containing protein</fullName>
    </recommendedName>
</protein>
<comment type="similarity">
    <text evidence="2">Belongs to the ABC transporter superfamily.</text>
</comment>
<reference evidence="12 13" key="1">
    <citation type="submission" date="2015-05" db="EMBL/GenBank/DDBJ databases">
        <title>Draft genome sequence of Lampropedia sp. CT6, isolated from the microbial mat of a hot water spring, located at Manikaran, India.</title>
        <authorList>
            <person name="Tripathi C."/>
            <person name="Rani P."/>
            <person name="Mahato N.K."/>
            <person name="Lal R."/>
        </authorList>
    </citation>
    <scope>NUCLEOTIDE SEQUENCE [LARGE SCALE GENOMIC DNA]</scope>
    <source>
        <strain evidence="12 13">CT6</strain>
    </source>
</reference>
<dbReference type="AlphaFoldDB" id="A0A0U1Q1N4"/>
<evidence type="ECO:0000259" key="11">
    <source>
        <dbReference type="PROSITE" id="PS50893"/>
    </source>
</evidence>
<dbReference type="InterPro" id="IPR016130">
    <property type="entry name" value="Tyr_Pase_AS"/>
</dbReference>
<dbReference type="RefSeq" id="WP_046741009.1">
    <property type="nucleotide sequence ID" value="NZ_LBNQ01000016.1"/>
</dbReference>
<dbReference type="GO" id="GO:0016887">
    <property type="term" value="F:ATP hydrolysis activity"/>
    <property type="evidence" value="ECO:0007669"/>
    <property type="project" value="InterPro"/>
</dbReference>
<dbReference type="STRING" id="1610491.AAV94_03815"/>
<dbReference type="InterPro" id="IPR027417">
    <property type="entry name" value="P-loop_NTPase"/>
</dbReference>
<dbReference type="InterPro" id="IPR000387">
    <property type="entry name" value="Tyr_Pase_dom"/>
</dbReference>
<comment type="subcellular location">
    <subcellularLocation>
        <location evidence="1">Cell membrane</location>
        <topology evidence="1">Peripheral membrane protein</topology>
    </subcellularLocation>
</comment>
<dbReference type="PANTHER" id="PTHR43166">
    <property type="entry name" value="AMINO ACID IMPORT ATP-BINDING PROTEIN"/>
    <property type="match status" value="1"/>
</dbReference>
<evidence type="ECO:0000256" key="8">
    <source>
        <dbReference type="ARBA" id="ARBA00023136"/>
    </source>
</evidence>
<proteinExistence type="inferred from homology"/>